<sequence>MSRLDDSNAKRKALRQFYYNSKSYPRHKDRIEWFQQKYNHKIVQYTVSDSLSSHYHHLDDEPVPSTNAFRQRQANWPILESILFSWQQQIEYRGGLVSGELLAEKAKEI</sequence>
<dbReference type="GO" id="GO:0003677">
    <property type="term" value="F:DNA binding"/>
    <property type="evidence" value="ECO:0007669"/>
    <property type="project" value="UniProtKB-KW"/>
</dbReference>
<reference evidence="3" key="1">
    <citation type="journal article" date="2020" name="Stud. Mycol.">
        <title>101 Dothideomycetes genomes: a test case for predicting lifestyles and emergence of pathogens.</title>
        <authorList>
            <person name="Haridas S."/>
            <person name="Albert R."/>
            <person name="Binder M."/>
            <person name="Bloem J."/>
            <person name="Labutti K."/>
            <person name="Salamov A."/>
            <person name="Andreopoulos B."/>
            <person name="Baker S."/>
            <person name="Barry K."/>
            <person name="Bills G."/>
            <person name="Bluhm B."/>
            <person name="Cannon C."/>
            <person name="Castanera R."/>
            <person name="Culley D."/>
            <person name="Daum C."/>
            <person name="Ezra D."/>
            <person name="Gonzalez J."/>
            <person name="Henrissat B."/>
            <person name="Kuo A."/>
            <person name="Liang C."/>
            <person name="Lipzen A."/>
            <person name="Lutzoni F."/>
            <person name="Magnuson J."/>
            <person name="Mondo S."/>
            <person name="Nolan M."/>
            <person name="Ohm R."/>
            <person name="Pangilinan J."/>
            <person name="Park H.-J."/>
            <person name="Ramirez L."/>
            <person name="Alfaro M."/>
            <person name="Sun H."/>
            <person name="Tritt A."/>
            <person name="Yoshinaga Y."/>
            <person name="Zwiers L.-H."/>
            <person name="Turgeon B."/>
            <person name="Goodwin S."/>
            <person name="Spatafora J."/>
            <person name="Crous P."/>
            <person name="Grigoriev I."/>
        </authorList>
    </citation>
    <scope>NUCLEOTIDE SEQUENCE</scope>
    <source>
        <strain evidence="3">CBS 207.26</strain>
    </source>
</reference>
<dbReference type="PROSITE" id="PS51253">
    <property type="entry name" value="HTH_CENPB"/>
    <property type="match status" value="1"/>
</dbReference>
<evidence type="ECO:0000256" key="1">
    <source>
        <dbReference type="ARBA" id="ARBA00023125"/>
    </source>
</evidence>
<proteinExistence type="predicted"/>
<dbReference type="Proteomes" id="UP000800200">
    <property type="component" value="Unassembled WGS sequence"/>
</dbReference>
<gene>
    <name evidence="3" type="ORF">K469DRAFT_787112</name>
</gene>
<dbReference type="InterPro" id="IPR006600">
    <property type="entry name" value="HTH_CenpB_DNA-bd_dom"/>
</dbReference>
<dbReference type="Gene3D" id="1.10.10.60">
    <property type="entry name" value="Homeodomain-like"/>
    <property type="match status" value="2"/>
</dbReference>
<feature type="domain" description="HTH CENPB-type" evidence="2">
    <location>
        <begin position="67"/>
        <end position="109"/>
    </location>
</feature>
<evidence type="ECO:0000259" key="2">
    <source>
        <dbReference type="PROSITE" id="PS51253"/>
    </source>
</evidence>
<name>A0A6A6DV97_9PEZI</name>
<dbReference type="SUPFAM" id="SSF46689">
    <property type="entry name" value="Homeodomain-like"/>
    <property type="match status" value="1"/>
</dbReference>
<dbReference type="InterPro" id="IPR009057">
    <property type="entry name" value="Homeodomain-like_sf"/>
</dbReference>
<evidence type="ECO:0000313" key="3">
    <source>
        <dbReference type="EMBL" id="KAF2182963.1"/>
    </source>
</evidence>
<evidence type="ECO:0000313" key="4">
    <source>
        <dbReference type="Proteomes" id="UP000800200"/>
    </source>
</evidence>
<dbReference type="InterPro" id="IPR041188">
    <property type="entry name" value="HTH_ABP1_N"/>
</dbReference>
<protein>
    <recommendedName>
        <fullName evidence="2">HTH CENPB-type domain-containing protein</fullName>
    </recommendedName>
</protein>
<keyword evidence="1" id="KW-0238">DNA-binding</keyword>
<dbReference type="AlphaFoldDB" id="A0A6A6DV97"/>
<keyword evidence="4" id="KW-1185">Reference proteome</keyword>
<dbReference type="EMBL" id="ML994645">
    <property type="protein sequence ID" value="KAF2182963.1"/>
    <property type="molecule type" value="Genomic_DNA"/>
</dbReference>
<accession>A0A6A6DV97</accession>
<dbReference type="Pfam" id="PF18107">
    <property type="entry name" value="HTH_ABP1_N"/>
    <property type="match status" value="1"/>
</dbReference>
<organism evidence="3 4">
    <name type="scientific">Zopfia rhizophila CBS 207.26</name>
    <dbReference type="NCBI Taxonomy" id="1314779"/>
    <lineage>
        <taxon>Eukaryota</taxon>
        <taxon>Fungi</taxon>
        <taxon>Dikarya</taxon>
        <taxon>Ascomycota</taxon>
        <taxon>Pezizomycotina</taxon>
        <taxon>Dothideomycetes</taxon>
        <taxon>Dothideomycetes incertae sedis</taxon>
        <taxon>Zopfiaceae</taxon>
        <taxon>Zopfia</taxon>
    </lineage>
</organism>
<dbReference type="OrthoDB" id="4081484at2759"/>